<keyword evidence="2" id="KW-0472">Membrane</keyword>
<dbReference type="Gene3D" id="3.40.50.410">
    <property type="entry name" value="von Willebrand factor, type A domain"/>
    <property type="match status" value="2"/>
</dbReference>
<evidence type="ECO:0000313" key="5">
    <source>
        <dbReference type="Proteomes" id="UP000811255"/>
    </source>
</evidence>
<dbReference type="Pfam" id="PF13400">
    <property type="entry name" value="Tad"/>
    <property type="match status" value="1"/>
</dbReference>
<organism evidence="4 5">
    <name type="scientific">Croceibacterium selenioxidans</name>
    <dbReference type="NCBI Taxonomy" id="2838833"/>
    <lineage>
        <taxon>Bacteria</taxon>
        <taxon>Pseudomonadati</taxon>
        <taxon>Pseudomonadota</taxon>
        <taxon>Alphaproteobacteria</taxon>
        <taxon>Sphingomonadales</taxon>
        <taxon>Erythrobacteraceae</taxon>
        <taxon>Croceibacterium</taxon>
    </lineage>
</organism>
<keyword evidence="2" id="KW-1133">Transmembrane helix</keyword>
<dbReference type="EMBL" id="JAHFVK010000001">
    <property type="protein sequence ID" value="MBT2133672.1"/>
    <property type="molecule type" value="Genomic_DNA"/>
</dbReference>
<evidence type="ECO:0000256" key="2">
    <source>
        <dbReference type="SAM" id="Phobius"/>
    </source>
</evidence>
<dbReference type="RefSeq" id="WP_214534995.1">
    <property type="nucleotide sequence ID" value="NZ_JAHFVK010000001.1"/>
</dbReference>
<dbReference type="InterPro" id="IPR036465">
    <property type="entry name" value="vWFA_dom_sf"/>
</dbReference>
<dbReference type="InterPro" id="IPR028087">
    <property type="entry name" value="Tad_N"/>
</dbReference>
<gene>
    <name evidence="4" type="ORF">KK137_04930</name>
</gene>
<sequence>MPDTDPRQLQKPDVNGNRGLLRRLRLSESGNVMAIAAVSLIPLIGMIGGAVDISRIYLTKARLQQACDAGVLAGRKSMTGLTWTNDSRLQAEQFFSSNFPEGKYGSGDLSVGFEASSTGAVTGSAEVSVPMTVMKFFNQPNWDVSATCTADLHLPNTDIMLVLDTTRSMAGQNSGDSQTRIDAMRNAVTTFHATLESAKASGSTIRYGFVPYSNTVNVGTLLKADWIADQATYNSREADTPHVQPGILVNTDKTETTGSFEIFPATKGEPERCVAPPGTLQDNTVWSPWVPAAPATPRVQTSTRTRHGDRYTTETGKNGECLITLTRFDNYVEVYTHTKTGLPGIHNPDYDEKTLHWIYGPRTFSMAPLKRTDEDGNVIGGRFIEPNIDLRKGKDPSGFLNHHFDEHVDREIIWEEHNACIEERATRRTNEGSNVPRYDMDVDLVPDRNNPATQWKPYLPGLVYSRQAIGPTDTDTWLLGSSEATRTKEIWYEGKEYPRRAFNFYTPLDWPWDYGACPAPARKFAEMDAGQLQDYLRKLQPRGFTYHDIGFLWGLRLMSPTGLFAAEHRRAEENGSISRHLIFMTDGETDTRIGAYDAWGLSAMDRRRTAVTEIPEKAERDKLTEDRLAELCTLAKSKMNITVWVIAFGDEVTLSPMLANCASEHRAYKASDAEQLNSAFSDIASQIAQLRITG</sequence>
<evidence type="ECO:0000259" key="3">
    <source>
        <dbReference type="PROSITE" id="PS50234"/>
    </source>
</evidence>
<feature type="domain" description="VWFA" evidence="3">
    <location>
        <begin position="158"/>
        <end position="217"/>
    </location>
</feature>
<dbReference type="Proteomes" id="UP000811255">
    <property type="component" value="Unassembled WGS sequence"/>
</dbReference>
<reference evidence="4 5" key="1">
    <citation type="submission" date="2021-05" db="EMBL/GenBank/DDBJ databases">
        <title>Croceibacterium sp. LX-88 genome sequence.</title>
        <authorList>
            <person name="Luo X."/>
        </authorList>
    </citation>
    <scope>NUCLEOTIDE SEQUENCE [LARGE SCALE GENOMIC DNA]</scope>
    <source>
        <strain evidence="4 5">LX-88</strain>
    </source>
</reference>
<keyword evidence="2" id="KW-0812">Transmembrane</keyword>
<dbReference type="PROSITE" id="PS50234">
    <property type="entry name" value="VWFA"/>
    <property type="match status" value="1"/>
</dbReference>
<accession>A0ABS5W2V8</accession>
<name>A0ABS5W2V8_9SPHN</name>
<keyword evidence="5" id="KW-1185">Reference proteome</keyword>
<evidence type="ECO:0000256" key="1">
    <source>
        <dbReference type="SAM" id="MobiDB-lite"/>
    </source>
</evidence>
<feature type="transmembrane region" description="Helical" evidence="2">
    <location>
        <begin position="32"/>
        <end position="51"/>
    </location>
</feature>
<comment type="caution">
    <text evidence="4">The sequence shown here is derived from an EMBL/GenBank/DDBJ whole genome shotgun (WGS) entry which is preliminary data.</text>
</comment>
<dbReference type="SUPFAM" id="SSF53300">
    <property type="entry name" value="vWA-like"/>
    <property type="match status" value="1"/>
</dbReference>
<protein>
    <submittedName>
        <fullName evidence="4">Pilus assembly protein</fullName>
    </submittedName>
</protein>
<dbReference type="InterPro" id="IPR002035">
    <property type="entry name" value="VWF_A"/>
</dbReference>
<feature type="region of interest" description="Disordered" evidence="1">
    <location>
        <begin position="284"/>
        <end position="312"/>
    </location>
</feature>
<evidence type="ECO:0000313" key="4">
    <source>
        <dbReference type="EMBL" id="MBT2133672.1"/>
    </source>
</evidence>
<proteinExistence type="predicted"/>